<dbReference type="InterPro" id="IPR016181">
    <property type="entry name" value="Acyl_CoA_acyltransferase"/>
</dbReference>
<dbReference type="Proteomes" id="UP001550210">
    <property type="component" value="Unassembled WGS sequence"/>
</dbReference>
<organism evidence="4 5">
    <name type="scientific">Streptomyces ossamyceticus</name>
    <dbReference type="NCBI Taxonomy" id="249581"/>
    <lineage>
        <taxon>Bacteria</taxon>
        <taxon>Bacillati</taxon>
        <taxon>Actinomycetota</taxon>
        <taxon>Actinomycetes</taxon>
        <taxon>Kitasatosporales</taxon>
        <taxon>Streptomycetaceae</taxon>
        <taxon>Streptomyces</taxon>
    </lineage>
</organism>
<dbReference type="PANTHER" id="PTHR43877">
    <property type="entry name" value="AMINOALKYLPHOSPHONATE N-ACETYLTRANSFERASE-RELATED-RELATED"/>
    <property type="match status" value="1"/>
</dbReference>
<sequence>MSDTGAEKYTVRFIRAEEWPAVKELRLASLQDPMAHLAFLETYEQASSRPDSFWQERAAGGAEGALGVRQIIAERADGVWVGSVTVLIEEAGSTDWAGMAVERLQGHLVGVYMRPEERGRGLTERLFEAAVEWAWSRDVERVRLIVHEENPRAQAFYRKVGFVPSGRTVPVAGHGGQSELEFVLDRPLDR</sequence>
<keyword evidence="2" id="KW-0012">Acyltransferase</keyword>
<dbReference type="RefSeq" id="WP_355405093.1">
    <property type="nucleotide sequence ID" value="NZ_JBEGHN010000060.1"/>
</dbReference>
<dbReference type="PROSITE" id="PS51186">
    <property type="entry name" value="GNAT"/>
    <property type="match status" value="1"/>
</dbReference>
<dbReference type="InterPro" id="IPR000182">
    <property type="entry name" value="GNAT_dom"/>
</dbReference>
<comment type="caution">
    <text evidence="4">The sequence shown here is derived from an EMBL/GenBank/DDBJ whole genome shotgun (WGS) entry which is preliminary data.</text>
</comment>
<dbReference type="EMBL" id="JBEXPZ010000113">
    <property type="protein sequence ID" value="MET9851277.1"/>
    <property type="molecule type" value="Genomic_DNA"/>
</dbReference>
<dbReference type="Pfam" id="PF00583">
    <property type="entry name" value="Acetyltransf_1"/>
    <property type="match status" value="1"/>
</dbReference>
<keyword evidence="5" id="KW-1185">Reference proteome</keyword>
<dbReference type="Gene3D" id="3.40.630.30">
    <property type="match status" value="1"/>
</dbReference>
<dbReference type="CDD" id="cd04301">
    <property type="entry name" value="NAT_SF"/>
    <property type="match status" value="1"/>
</dbReference>
<dbReference type="SUPFAM" id="SSF55729">
    <property type="entry name" value="Acyl-CoA N-acyltransferases (Nat)"/>
    <property type="match status" value="1"/>
</dbReference>
<name>A0ABV2VBS5_9ACTN</name>
<evidence type="ECO:0000313" key="5">
    <source>
        <dbReference type="Proteomes" id="UP001550210"/>
    </source>
</evidence>
<gene>
    <name evidence="4" type="ORF">ABZZ21_43500</name>
</gene>
<evidence type="ECO:0000256" key="2">
    <source>
        <dbReference type="ARBA" id="ARBA00023315"/>
    </source>
</evidence>
<evidence type="ECO:0000313" key="4">
    <source>
        <dbReference type="EMBL" id="MET9851277.1"/>
    </source>
</evidence>
<dbReference type="InterPro" id="IPR050832">
    <property type="entry name" value="Bact_Acetyltransf"/>
</dbReference>
<proteinExistence type="predicted"/>
<evidence type="ECO:0000256" key="1">
    <source>
        <dbReference type="ARBA" id="ARBA00022679"/>
    </source>
</evidence>
<evidence type="ECO:0000259" key="3">
    <source>
        <dbReference type="PROSITE" id="PS51186"/>
    </source>
</evidence>
<keyword evidence="1" id="KW-0808">Transferase</keyword>
<accession>A0ABV2VBS5</accession>
<reference evidence="4 5" key="1">
    <citation type="submission" date="2024-06" db="EMBL/GenBank/DDBJ databases">
        <title>The Natural Products Discovery Center: Release of the First 8490 Sequenced Strains for Exploring Actinobacteria Biosynthetic Diversity.</title>
        <authorList>
            <person name="Kalkreuter E."/>
            <person name="Kautsar S.A."/>
            <person name="Yang D."/>
            <person name="Bader C.D."/>
            <person name="Teijaro C.N."/>
            <person name="Fluegel L."/>
            <person name="Davis C.M."/>
            <person name="Simpson J.R."/>
            <person name="Lauterbach L."/>
            <person name="Steele A.D."/>
            <person name="Gui C."/>
            <person name="Meng S."/>
            <person name="Li G."/>
            <person name="Viehrig K."/>
            <person name="Ye F."/>
            <person name="Su P."/>
            <person name="Kiefer A.F."/>
            <person name="Nichols A."/>
            <person name="Cepeda A.J."/>
            <person name="Yan W."/>
            <person name="Fan B."/>
            <person name="Jiang Y."/>
            <person name="Adhikari A."/>
            <person name="Zheng C.-J."/>
            <person name="Schuster L."/>
            <person name="Cowan T.M."/>
            <person name="Smanski M.J."/>
            <person name="Chevrette M.G."/>
            <person name="De Carvalho L.P.S."/>
            <person name="Shen B."/>
        </authorList>
    </citation>
    <scope>NUCLEOTIDE SEQUENCE [LARGE SCALE GENOMIC DNA]</scope>
    <source>
        <strain evidence="4 5">NPDC006434</strain>
    </source>
</reference>
<feature type="domain" description="N-acetyltransferase" evidence="3">
    <location>
        <begin position="9"/>
        <end position="189"/>
    </location>
</feature>
<protein>
    <submittedName>
        <fullName evidence="4">GNAT family N-acetyltransferase</fullName>
    </submittedName>
</protein>